<organism evidence="4">
    <name type="scientific">Aegilops tauschii</name>
    <name type="common">Tausch's goatgrass</name>
    <name type="synonym">Aegilops squarrosa</name>
    <dbReference type="NCBI Taxonomy" id="37682"/>
    <lineage>
        <taxon>Eukaryota</taxon>
        <taxon>Viridiplantae</taxon>
        <taxon>Streptophyta</taxon>
        <taxon>Embryophyta</taxon>
        <taxon>Tracheophyta</taxon>
        <taxon>Spermatophyta</taxon>
        <taxon>Magnoliopsida</taxon>
        <taxon>Liliopsida</taxon>
        <taxon>Poales</taxon>
        <taxon>Poaceae</taxon>
        <taxon>BOP clade</taxon>
        <taxon>Pooideae</taxon>
        <taxon>Triticodae</taxon>
        <taxon>Triticeae</taxon>
        <taxon>Triticinae</taxon>
        <taxon>Aegilops</taxon>
    </lineage>
</organism>
<dbReference type="Pfam" id="PF02536">
    <property type="entry name" value="mTERF"/>
    <property type="match status" value="1"/>
</dbReference>
<keyword evidence="2" id="KW-0806">Transcription termination</keyword>
<dbReference type="FunFam" id="1.25.70.10:FF:000016">
    <property type="entry name" value="Mitochondrial transcription termination factor-like"/>
    <property type="match status" value="1"/>
</dbReference>
<keyword evidence="2" id="KW-0805">Transcription regulation</keyword>
<dbReference type="FunFam" id="1.25.70.10:FF:000001">
    <property type="entry name" value="Mitochondrial transcription termination factor-like"/>
    <property type="match status" value="1"/>
</dbReference>
<dbReference type="PANTHER" id="PTHR13068:SF234">
    <property type="match status" value="1"/>
</dbReference>
<proteinExistence type="inferred from homology"/>
<dbReference type="AlphaFoldDB" id="M8C023"/>
<accession>M8C023</accession>
<name>M8C023_AEGTA</name>
<keyword evidence="3" id="KW-0809">Transit peptide</keyword>
<dbReference type="InterPro" id="IPR038538">
    <property type="entry name" value="MTERF_sf"/>
</dbReference>
<keyword evidence="2" id="KW-0804">Transcription</keyword>
<evidence type="ECO:0000313" key="4">
    <source>
        <dbReference type="EnsemblPlants" id="EMT27373"/>
    </source>
</evidence>
<dbReference type="PANTHER" id="PTHR13068">
    <property type="entry name" value="CGI-12 PROTEIN-RELATED"/>
    <property type="match status" value="1"/>
</dbReference>
<dbReference type="SMART" id="SM00733">
    <property type="entry name" value="Mterf"/>
    <property type="match status" value="4"/>
</dbReference>
<evidence type="ECO:0008006" key="5">
    <source>
        <dbReference type="Google" id="ProtNLM"/>
    </source>
</evidence>
<protein>
    <recommendedName>
        <fullName evidence="5">mTERF domain-containing protein 1, mitochondrial</fullName>
    </recommendedName>
</protein>
<evidence type="ECO:0000256" key="1">
    <source>
        <dbReference type="ARBA" id="ARBA00007692"/>
    </source>
</evidence>
<dbReference type="GO" id="GO:0003676">
    <property type="term" value="F:nucleic acid binding"/>
    <property type="evidence" value="ECO:0007669"/>
    <property type="project" value="InterPro"/>
</dbReference>
<sequence length="474" mass="52307">MLRLRSRILAHLLFSPATSPHRSPHPAASHSTLRRLLLSAAVPPRTGFAVHEYLVETCGLTEAQALKASAKLSHLKSPSKPDAVPAFLAGLGLSTADIAAVVPRDPRFLCAGVERTLAPNVLGLAGLGLSRSQIARLVSLVPGEFRRRSIVSNLPYYQSLFGSYENLLRVLNRNNSLLGCSLDKVVKPNVAFLRECGLGDCDITKLCCKNTGILSNNPERVQAMAARAEGLGVPRSSGMFREALMAVATMSQEMIAAKVNYLKNTFRWSEAEVSIAVHRSPMVLVRSKNMLQSKSEFLISEVRLEPVNIAHRPVMLGLSLEGRLRPRHYVMRFLKANGLLDCDRSYFSAVMVTEKPRVAVALVADGELDQFPAGRIDEQMQGYDAWRALANHSRVGIDLLCCLKMPLPLVLSRAQWAWVELEPASSKLASSRQNILPCVEFLLGRYAMNPLVNYLILKFWEESTPLAHQCDEFS</sequence>
<dbReference type="GO" id="GO:0006353">
    <property type="term" value="P:DNA-templated transcription termination"/>
    <property type="evidence" value="ECO:0007669"/>
    <property type="project" value="UniProtKB-KW"/>
</dbReference>
<comment type="similarity">
    <text evidence="1">Belongs to the mTERF family.</text>
</comment>
<dbReference type="InterPro" id="IPR003690">
    <property type="entry name" value="MTERF"/>
</dbReference>
<dbReference type="Gene3D" id="1.25.70.10">
    <property type="entry name" value="Transcription termination factor 3, mitochondrial"/>
    <property type="match status" value="1"/>
</dbReference>
<reference evidence="4" key="1">
    <citation type="submission" date="2015-06" db="UniProtKB">
        <authorList>
            <consortium name="EnsemblPlants"/>
        </authorList>
    </citation>
    <scope>IDENTIFICATION</scope>
</reference>
<evidence type="ECO:0000256" key="2">
    <source>
        <dbReference type="ARBA" id="ARBA00022472"/>
    </source>
</evidence>
<evidence type="ECO:0000256" key="3">
    <source>
        <dbReference type="ARBA" id="ARBA00022946"/>
    </source>
</evidence>
<dbReference type="EnsemblPlants" id="EMT27373">
    <property type="protein sequence ID" value="EMT27373"/>
    <property type="gene ID" value="F775_12141"/>
</dbReference>